<accession>A0A8S9Q821</accession>
<name>A0A8S9Q821_BRACR</name>
<dbReference type="EMBL" id="QGKX02001347">
    <property type="protein sequence ID" value="KAF3526836.1"/>
    <property type="molecule type" value="Genomic_DNA"/>
</dbReference>
<evidence type="ECO:0000313" key="2">
    <source>
        <dbReference type="Proteomes" id="UP000712600"/>
    </source>
</evidence>
<comment type="caution">
    <text evidence="1">The sequence shown here is derived from an EMBL/GenBank/DDBJ whole genome shotgun (WGS) entry which is preliminary data.</text>
</comment>
<evidence type="ECO:0000313" key="1">
    <source>
        <dbReference type="EMBL" id="KAF3526836.1"/>
    </source>
</evidence>
<reference evidence="1" key="1">
    <citation type="submission" date="2019-12" db="EMBL/GenBank/DDBJ databases">
        <title>Genome sequencing and annotation of Brassica cretica.</title>
        <authorList>
            <person name="Studholme D.J."/>
            <person name="Sarris P."/>
        </authorList>
    </citation>
    <scope>NUCLEOTIDE SEQUENCE</scope>
    <source>
        <strain evidence="1">PFS-109/04</strain>
        <tissue evidence="1">Leaf</tissue>
    </source>
</reference>
<gene>
    <name evidence="1" type="ORF">F2Q69_00046242</name>
</gene>
<organism evidence="1 2">
    <name type="scientific">Brassica cretica</name>
    <name type="common">Mustard</name>
    <dbReference type="NCBI Taxonomy" id="69181"/>
    <lineage>
        <taxon>Eukaryota</taxon>
        <taxon>Viridiplantae</taxon>
        <taxon>Streptophyta</taxon>
        <taxon>Embryophyta</taxon>
        <taxon>Tracheophyta</taxon>
        <taxon>Spermatophyta</taxon>
        <taxon>Magnoliopsida</taxon>
        <taxon>eudicotyledons</taxon>
        <taxon>Gunneridae</taxon>
        <taxon>Pentapetalae</taxon>
        <taxon>rosids</taxon>
        <taxon>malvids</taxon>
        <taxon>Brassicales</taxon>
        <taxon>Brassicaceae</taxon>
        <taxon>Brassiceae</taxon>
        <taxon>Brassica</taxon>
    </lineage>
</organism>
<proteinExistence type="predicted"/>
<dbReference type="AlphaFoldDB" id="A0A8S9Q821"/>
<protein>
    <submittedName>
        <fullName evidence="1">Uncharacterized protein</fullName>
    </submittedName>
</protein>
<dbReference type="Proteomes" id="UP000712600">
    <property type="component" value="Unassembled WGS sequence"/>
</dbReference>
<sequence length="115" mass="13350">MSTQGHEQRSVSDQSCCLTLEPSRTMAHEGACESIKMTFFLLLPPSPYPWPWLHVALISHQLVCLLCRQLDLELSHSMKHYTMLFLENAHDQARKYQPPRTILLNHTKIHDLLED</sequence>